<dbReference type="InterPro" id="IPR050511">
    <property type="entry name" value="AMPK_gamma/SDS23_families"/>
</dbReference>
<dbReference type="InterPro" id="IPR000644">
    <property type="entry name" value="CBS_dom"/>
</dbReference>
<feature type="region of interest" description="Disordered" evidence="5">
    <location>
        <begin position="332"/>
        <end position="375"/>
    </location>
</feature>
<dbReference type="SMART" id="SM00116">
    <property type="entry name" value="CBS"/>
    <property type="match status" value="4"/>
</dbReference>
<dbReference type="SUPFAM" id="SSF54631">
    <property type="entry name" value="CBS-domain pair"/>
    <property type="match status" value="2"/>
</dbReference>
<evidence type="ECO:0000259" key="6">
    <source>
        <dbReference type="PROSITE" id="PS51371"/>
    </source>
</evidence>
<name>A0A4Z1SRH5_GIAMU</name>
<dbReference type="PANTHER" id="PTHR13780:SF35">
    <property type="entry name" value="LD22662P"/>
    <property type="match status" value="1"/>
</dbReference>
<dbReference type="PROSITE" id="PS51371">
    <property type="entry name" value="CBS"/>
    <property type="match status" value="3"/>
</dbReference>
<keyword evidence="7" id="KW-0418">Kinase</keyword>
<feature type="domain" description="CBS" evidence="6">
    <location>
        <begin position="23"/>
        <end position="86"/>
    </location>
</feature>
<feature type="domain" description="CBS" evidence="6">
    <location>
        <begin position="269"/>
        <end position="328"/>
    </location>
</feature>
<accession>A0A4Z1SRH5</accession>
<evidence type="ECO:0000256" key="5">
    <source>
        <dbReference type="SAM" id="MobiDB-lite"/>
    </source>
</evidence>
<dbReference type="EMBL" id="VDLU01000002">
    <property type="protein sequence ID" value="TNJ28514.1"/>
    <property type="molecule type" value="Genomic_DNA"/>
</dbReference>
<dbReference type="InterPro" id="IPR046342">
    <property type="entry name" value="CBS_dom_sf"/>
</dbReference>
<evidence type="ECO:0000256" key="2">
    <source>
        <dbReference type="ARBA" id="ARBA00022737"/>
    </source>
</evidence>
<dbReference type="GO" id="GO:0016301">
    <property type="term" value="F:kinase activity"/>
    <property type="evidence" value="ECO:0007669"/>
    <property type="project" value="UniProtKB-KW"/>
</dbReference>
<reference evidence="7 8" key="1">
    <citation type="submission" date="2019-05" db="EMBL/GenBank/DDBJ databases">
        <title>The compact genome of Giardia muris reveals important steps in the evolution of intestinal protozoan parasites.</title>
        <authorList>
            <person name="Xu F."/>
            <person name="Jimenez-Gonzalez A."/>
            <person name="Einarsson E."/>
            <person name="Astvaldsson A."/>
            <person name="Peirasmaki D."/>
            <person name="Eckmann L."/>
            <person name="Andersson J.O."/>
            <person name="Svard S.G."/>
            <person name="Jerlstrom-Hultqvist J."/>
        </authorList>
    </citation>
    <scope>NUCLEOTIDE SEQUENCE [LARGE SCALE GENOMIC DNA]</scope>
    <source>
        <strain evidence="7 8">Roberts-Thomson</strain>
    </source>
</reference>
<protein>
    <submittedName>
        <fullName evidence="7">5'-AMP-activated protein kinase, gamma-1 subunit</fullName>
    </submittedName>
</protein>
<evidence type="ECO:0000256" key="1">
    <source>
        <dbReference type="ARBA" id="ARBA00006750"/>
    </source>
</evidence>
<evidence type="ECO:0000256" key="4">
    <source>
        <dbReference type="PROSITE-ProRule" id="PRU00703"/>
    </source>
</evidence>
<dbReference type="AlphaFoldDB" id="A0A4Z1SRH5"/>
<keyword evidence="3 4" id="KW-0129">CBS domain</keyword>
<evidence type="ECO:0000313" key="8">
    <source>
        <dbReference type="Proteomes" id="UP000315496"/>
    </source>
</evidence>
<keyword evidence="2" id="KW-0677">Repeat</keyword>
<feature type="compositionally biased region" description="Polar residues" evidence="5">
    <location>
        <begin position="356"/>
        <end position="366"/>
    </location>
</feature>
<keyword evidence="8" id="KW-1185">Reference proteome</keyword>
<keyword evidence="7" id="KW-0808">Transferase</keyword>
<dbReference type="Gene3D" id="3.10.580.10">
    <property type="entry name" value="CBS-domain"/>
    <property type="match status" value="2"/>
</dbReference>
<gene>
    <name evidence="7" type="ORF">GMRT_11901</name>
</gene>
<dbReference type="Pfam" id="PF00571">
    <property type="entry name" value="CBS"/>
    <property type="match status" value="3"/>
</dbReference>
<dbReference type="PANTHER" id="PTHR13780">
    <property type="entry name" value="AMP-ACTIVATED PROTEIN KINASE, GAMMA REGULATORY SUBUNIT"/>
    <property type="match status" value="1"/>
</dbReference>
<organism evidence="7 8">
    <name type="scientific">Giardia muris</name>
    <dbReference type="NCBI Taxonomy" id="5742"/>
    <lineage>
        <taxon>Eukaryota</taxon>
        <taxon>Metamonada</taxon>
        <taxon>Diplomonadida</taxon>
        <taxon>Hexamitidae</taxon>
        <taxon>Giardiinae</taxon>
        <taxon>Giardia</taxon>
    </lineage>
</organism>
<sequence>MALIEEFRPISDFLKQYTAFDVMPTSAKCVVLESGISVYRAFRVMGENRTSVAYIWDPAQQALIGVLTTNDIILTILALYKRFFDEGRVESPCAFLQRVYPQALQLHDKITLLHMLNYITVKSVKASSTFHYTSPDNTLFDTLRLLRIYKVHRLPIIDTDGSILCSITYRSLCQFLVGKFRLPTKILQQPVLSLITGDQTPVTVQPSTKLGAVLELMLAHHLSSVPVVDDHHDIINVFGKYDLASLSMTPELVDLDLSVSHIIERRPKHIEGLFTMPANASCGDVLKAVATRNLHRVVLVDIDTGKKVVSIVSLRHVLDFISDTIRSEHLEPIEPPTTQADEGMASSRFGRGFESCPQSGVSTATPSEDHTDQVN</sequence>
<comment type="similarity">
    <text evidence="1">Belongs to the 5'-AMP-activated protein kinase gamma subunit family.</text>
</comment>
<proteinExistence type="inferred from homology"/>
<comment type="caution">
    <text evidence="7">The sequence shown here is derived from an EMBL/GenBank/DDBJ whole genome shotgun (WGS) entry which is preliminary data.</text>
</comment>
<dbReference type="VEuPathDB" id="GiardiaDB:GMRT_11901"/>
<dbReference type="Proteomes" id="UP000315496">
    <property type="component" value="Chromosome 2"/>
</dbReference>
<evidence type="ECO:0000313" key="7">
    <source>
        <dbReference type="EMBL" id="TNJ28514.1"/>
    </source>
</evidence>
<evidence type="ECO:0000256" key="3">
    <source>
        <dbReference type="ARBA" id="ARBA00023122"/>
    </source>
</evidence>
<dbReference type="OrthoDB" id="449052at2759"/>
<feature type="domain" description="CBS" evidence="6">
    <location>
        <begin position="194"/>
        <end position="255"/>
    </location>
</feature>